<feature type="domain" description="ASX DEUBAD" evidence="2">
    <location>
        <begin position="161"/>
        <end position="295"/>
    </location>
</feature>
<feature type="compositionally biased region" description="Low complexity" evidence="1">
    <location>
        <begin position="99"/>
        <end position="116"/>
    </location>
</feature>
<comment type="caution">
    <text evidence="3">The sequence shown here is derived from an EMBL/GenBank/DDBJ whole genome shotgun (WGS) entry which is preliminary data.</text>
</comment>
<dbReference type="EMBL" id="JAKJXO020000007">
    <property type="protein sequence ID" value="KAL1602476.1"/>
    <property type="molecule type" value="Genomic_DNA"/>
</dbReference>
<feature type="compositionally biased region" description="Low complexity" evidence="1">
    <location>
        <begin position="23"/>
        <end position="40"/>
    </location>
</feature>
<evidence type="ECO:0000313" key="3">
    <source>
        <dbReference type="EMBL" id="KAL1602476.1"/>
    </source>
</evidence>
<proteinExistence type="predicted"/>
<accession>A0ABR3RDI9</accession>
<evidence type="ECO:0000259" key="2">
    <source>
        <dbReference type="Pfam" id="PF13919"/>
    </source>
</evidence>
<protein>
    <recommendedName>
        <fullName evidence="2">ASX DEUBAD domain-containing protein</fullName>
    </recommendedName>
</protein>
<gene>
    <name evidence="3" type="ORF">SLS60_005892</name>
</gene>
<dbReference type="Pfam" id="PF13919">
    <property type="entry name" value="ASXH"/>
    <property type="match status" value="1"/>
</dbReference>
<reference evidence="3 4" key="1">
    <citation type="submission" date="2024-02" db="EMBL/GenBank/DDBJ databases">
        <title>De novo assembly and annotation of 12 fungi associated with fruit tree decline syndrome in Ontario, Canada.</title>
        <authorList>
            <person name="Sulman M."/>
            <person name="Ellouze W."/>
            <person name="Ilyukhin E."/>
        </authorList>
    </citation>
    <scope>NUCLEOTIDE SEQUENCE [LARGE SCALE GENOMIC DNA]</scope>
    <source>
        <strain evidence="3 4">M42-189</strain>
    </source>
</reference>
<organism evidence="3 4">
    <name type="scientific">Paraconiothyrium brasiliense</name>
    <dbReference type="NCBI Taxonomy" id="300254"/>
    <lineage>
        <taxon>Eukaryota</taxon>
        <taxon>Fungi</taxon>
        <taxon>Dikarya</taxon>
        <taxon>Ascomycota</taxon>
        <taxon>Pezizomycotina</taxon>
        <taxon>Dothideomycetes</taxon>
        <taxon>Pleosporomycetidae</taxon>
        <taxon>Pleosporales</taxon>
        <taxon>Massarineae</taxon>
        <taxon>Didymosphaeriaceae</taxon>
        <taxon>Paraconiothyrium</taxon>
    </lineage>
</organism>
<feature type="compositionally biased region" description="Low complexity" evidence="1">
    <location>
        <begin position="53"/>
        <end position="65"/>
    </location>
</feature>
<feature type="compositionally biased region" description="Basic residues" evidence="1">
    <location>
        <begin position="85"/>
        <end position="94"/>
    </location>
</feature>
<feature type="region of interest" description="Disordered" evidence="1">
    <location>
        <begin position="1"/>
        <end position="163"/>
    </location>
</feature>
<dbReference type="Proteomes" id="UP001521785">
    <property type="component" value="Unassembled WGS sequence"/>
</dbReference>
<feature type="compositionally biased region" description="Polar residues" evidence="1">
    <location>
        <begin position="1"/>
        <end position="13"/>
    </location>
</feature>
<sequence length="296" mass="30937">MHGSSPLSSADSNPTPPGAISTVPAPASSSAVPAVPVLASKSDPSQDGTRALSPSGSVNSSTSTASKKRAHAEVEASQTAMGPGKRVKAARKAAPKAPPKAAAKAASKTAPKTSTKAARKTAGKATPPAPPVGTRSSGRARKAPERLTDLASPPKPTAAPRKAGSRVYEPVYITTNPNSRLTRSDVFHMLLEANAWTCLTTDQKLKILALLPPNAINLKLAKDLRAGTAAENARPKEVSLNFDLFRTDVAKFKEDLGNGHLSKTWQASAELAIKARVAGAFDDWKESEAEKWWGQN</sequence>
<name>A0ABR3RDI9_9PLEO</name>
<evidence type="ECO:0000256" key="1">
    <source>
        <dbReference type="SAM" id="MobiDB-lite"/>
    </source>
</evidence>
<evidence type="ECO:0000313" key="4">
    <source>
        <dbReference type="Proteomes" id="UP001521785"/>
    </source>
</evidence>
<keyword evidence="4" id="KW-1185">Reference proteome</keyword>
<dbReference type="InterPro" id="IPR028020">
    <property type="entry name" value="ASX_DEUBAD_dom"/>
</dbReference>